<evidence type="ECO:0000313" key="3">
    <source>
        <dbReference type="EMBL" id="AWV90172.1"/>
    </source>
</evidence>
<accession>A0A2Z4FMM0</accession>
<dbReference type="GO" id="GO:0046491">
    <property type="term" value="P:L-methylmalonyl-CoA metabolic process"/>
    <property type="evidence" value="ECO:0007669"/>
    <property type="project" value="TreeGrafter"/>
</dbReference>
<sequence>MLTKIDHIGIAVRSIEASIALYRDAFGLEFLGEEEVAAQGVRVAFFKIGESMIELLEPLNETGPIARFLAKNGEGVHHIAAGCEDIEAGRARMTEHQIRLLSDEPLDGAHGKLISFMHPSDTGRVLFELTQRAEPEEG</sequence>
<dbReference type="InterPro" id="IPR051785">
    <property type="entry name" value="MMCE/EMCE_epimerase"/>
</dbReference>
<proteinExistence type="inferred from homology"/>
<dbReference type="PROSITE" id="PS51819">
    <property type="entry name" value="VOC"/>
    <property type="match status" value="1"/>
</dbReference>
<protein>
    <submittedName>
        <fullName evidence="3">Methylmalonyl-CoA epimerase</fullName>
        <ecNumber evidence="3">5.1.99.1</ecNumber>
    </submittedName>
</protein>
<dbReference type="EMBL" id="CP030032">
    <property type="protein sequence ID" value="AWV90172.1"/>
    <property type="molecule type" value="Genomic_DNA"/>
</dbReference>
<dbReference type="InterPro" id="IPR029068">
    <property type="entry name" value="Glyas_Bleomycin-R_OHBP_Dase"/>
</dbReference>
<dbReference type="NCBIfam" id="TIGR03081">
    <property type="entry name" value="metmalonyl_epim"/>
    <property type="match status" value="1"/>
</dbReference>
<evidence type="ECO:0000256" key="2">
    <source>
        <dbReference type="ARBA" id="ARBA00022723"/>
    </source>
</evidence>
<gene>
    <name evidence="3" type="primary">mce</name>
    <name evidence="3" type="ORF">DN745_12850</name>
</gene>
<dbReference type="RefSeq" id="WP_111335407.1">
    <property type="nucleotide sequence ID" value="NZ_CP030032.1"/>
</dbReference>
<organism evidence="3 4">
    <name type="scientific">Bradymonas sediminis</name>
    <dbReference type="NCBI Taxonomy" id="1548548"/>
    <lineage>
        <taxon>Bacteria</taxon>
        <taxon>Deltaproteobacteria</taxon>
        <taxon>Bradymonadales</taxon>
        <taxon>Bradymonadaceae</taxon>
        <taxon>Bradymonas</taxon>
    </lineage>
</organism>
<keyword evidence="4" id="KW-1185">Reference proteome</keyword>
<dbReference type="OrthoDB" id="332982at2"/>
<name>A0A2Z4FMM0_9DELT</name>
<evidence type="ECO:0000256" key="1">
    <source>
        <dbReference type="ARBA" id="ARBA00009308"/>
    </source>
</evidence>
<dbReference type="Gene3D" id="3.10.180.10">
    <property type="entry name" value="2,3-Dihydroxybiphenyl 1,2-Dioxygenase, domain 1"/>
    <property type="match status" value="1"/>
</dbReference>
<dbReference type="Proteomes" id="UP000249799">
    <property type="component" value="Chromosome"/>
</dbReference>
<dbReference type="KEGG" id="bsed:DN745_12850"/>
<dbReference type="SUPFAM" id="SSF54593">
    <property type="entry name" value="Glyoxalase/Bleomycin resistance protein/Dihydroxybiphenyl dioxygenase"/>
    <property type="match status" value="1"/>
</dbReference>
<dbReference type="PANTHER" id="PTHR43048:SF3">
    <property type="entry name" value="METHYLMALONYL-COA EPIMERASE, MITOCHONDRIAL"/>
    <property type="match status" value="1"/>
</dbReference>
<dbReference type="Pfam" id="PF13669">
    <property type="entry name" value="Glyoxalase_4"/>
    <property type="match status" value="1"/>
</dbReference>
<dbReference type="InterPro" id="IPR037523">
    <property type="entry name" value="VOC_core"/>
</dbReference>
<dbReference type="InterPro" id="IPR017515">
    <property type="entry name" value="MeMalonyl-CoA_epimerase"/>
</dbReference>
<dbReference type="CDD" id="cd07249">
    <property type="entry name" value="MMCE"/>
    <property type="match status" value="1"/>
</dbReference>
<dbReference type="PANTHER" id="PTHR43048">
    <property type="entry name" value="METHYLMALONYL-COA EPIMERASE"/>
    <property type="match status" value="1"/>
</dbReference>
<dbReference type="EC" id="5.1.99.1" evidence="3"/>
<dbReference type="GO" id="GO:0004493">
    <property type="term" value="F:methylmalonyl-CoA epimerase activity"/>
    <property type="evidence" value="ECO:0007669"/>
    <property type="project" value="UniProtKB-EC"/>
</dbReference>
<dbReference type="AlphaFoldDB" id="A0A2Z4FMM0"/>
<evidence type="ECO:0000313" key="4">
    <source>
        <dbReference type="Proteomes" id="UP000249799"/>
    </source>
</evidence>
<keyword evidence="2" id="KW-0479">Metal-binding</keyword>
<keyword evidence="3" id="KW-0413">Isomerase</keyword>
<comment type="similarity">
    <text evidence="1">Belongs to the methylmalonyl-CoA epimerase family.</text>
</comment>
<reference evidence="3 4" key="1">
    <citation type="submission" date="2018-06" db="EMBL/GenBank/DDBJ databases">
        <title>Lujinxingia sediminis gen. nov. sp. nov., a new facultative anaerobic member of the class Deltaproteobacteria, and proposal of Lujinxingaceae fam. nov.</title>
        <authorList>
            <person name="Guo L.-Y."/>
            <person name="Li C.-M."/>
            <person name="Wang S."/>
            <person name="Du Z.-J."/>
        </authorList>
    </citation>
    <scope>NUCLEOTIDE SEQUENCE [LARGE SCALE GENOMIC DNA]</scope>
    <source>
        <strain evidence="3 4">FA350</strain>
    </source>
</reference>
<dbReference type="GO" id="GO:0046872">
    <property type="term" value="F:metal ion binding"/>
    <property type="evidence" value="ECO:0007669"/>
    <property type="project" value="UniProtKB-KW"/>
</dbReference>